<reference evidence="2 3" key="1">
    <citation type="submission" date="2018-05" db="EMBL/GenBank/DDBJ databases">
        <title>Genomic Encyclopedia of Type Strains, Phase IV (KMG-IV): sequencing the most valuable type-strain genomes for metagenomic binning, comparative biology and taxonomic classification.</title>
        <authorList>
            <person name="Goeker M."/>
        </authorList>
    </citation>
    <scope>NUCLEOTIDE SEQUENCE [LARGE SCALE GENOMIC DNA]</scope>
    <source>
        <strain evidence="2 3">JC118</strain>
    </source>
</reference>
<dbReference type="InterPro" id="IPR010982">
    <property type="entry name" value="Lambda_DNA-bd_dom_sf"/>
</dbReference>
<protein>
    <submittedName>
        <fullName evidence="2">Putative transcriptional regulator</fullName>
    </submittedName>
</protein>
<gene>
    <name evidence="2" type="ORF">DES51_12220</name>
</gene>
<dbReference type="Gene3D" id="1.10.260.40">
    <property type="entry name" value="lambda repressor-like DNA-binding domains"/>
    <property type="match status" value="1"/>
</dbReference>
<feature type="domain" description="HTH cro/C1-type" evidence="1">
    <location>
        <begin position="12"/>
        <end position="67"/>
    </location>
</feature>
<sequence>MSEEFGKVRMRLNEVMKEKGISKSKLSFKAELQRTQLNHYCDNKIVRVDFDILGRLCTALDCDITDLLEYIPPENK</sequence>
<dbReference type="Proteomes" id="UP000247612">
    <property type="component" value="Unassembled WGS sequence"/>
</dbReference>
<accession>A0A318KH38</accession>
<evidence type="ECO:0000259" key="1">
    <source>
        <dbReference type="PROSITE" id="PS50943"/>
    </source>
</evidence>
<dbReference type="STRING" id="1034346.GCA_000313565_02614"/>
<evidence type="ECO:0000313" key="3">
    <source>
        <dbReference type="Proteomes" id="UP000247612"/>
    </source>
</evidence>
<dbReference type="AlphaFoldDB" id="A0A318KH38"/>
<dbReference type="SUPFAM" id="SSF47413">
    <property type="entry name" value="lambda repressor-like DNA-binding domains"/>
    <property type="match status" value="1"/>
</dbReference>
<dbReference type="PROSITE" id="PS50943">
    <property type="entry name" value="HTH_CROC1"/>
    <property type="match status" value="1"/>
</dbReference>
<dbReference type="InterPro" id="IPR001387">
    <property type="entry name" value="Cro/C1-type_HTH"/>
</dbReference>
<name>A0A318KH38_9FIRM</name>
<comment type="caution">
    <text evidence="2">The sequence shown here is derived from an EMBL/GenBank/DDBJ whole genome shotgun (WGS) entry which is preliminary data.</text>
</comment>
<dbReference type="Pfam" id="PF13443">
    <property type="entry name" value="HTH_26"/>
    <property type="match status" value="1"/>
</dbReference>
<evidence type="ECO:0000313" key="2">
    <source>
        <dbReference type="EMBL" id="PXX74634.1"/>
    </source>
</evidence>
<dbReference type="GO" id="GO:0003677">
    <property type="term" value="F:DNA binding"/>
    <property type="evidence" value="ECO:0007669"/>
    <property type="project" value="InterPro"/>
</dbReference>
<organism evidence="2 3">
    <name type="scientific">Dielma fastidiosa</name>
    <dbReference type="NCBI Taxonomy" id="1034346"/>
    <lineage>
        <taxon>Bacteria</taxon>
        <taxon>Bacillati</taxon>
        <taxon>Bacillota</taxon>
        <taxon>Erysipelotrichia</taxon>
        <taxon>Erysipelotrichales</taxon>
        <taxon>Erysipelotrichaceae</taxon>
        <taxon>Dielma</taxon>
    </lineage>
</organism>
<dbReference type="OrthoDB" id="9805309at2"/>
<dbReference type="RefSeq" id="WP_022938898.1">
    <property type="nucleotide sequence ID" value="NZ_CABKRQ010000007.1"/>
</dbReference>
<dbReference type="EMBL" id="QJKH01000022">
    <property type="protein sequence ID" value="PXX74634.1"/>
    <property type="molecule type" value="Genomic_DNA"/>
</dbReference>
<proteinExistence type="predicted"/>
<dbReference type="SMART" id="SM00530">
    <property type="entry name" value="HTH_XRE"/>
    <property type="match status" value="1"/>
</dbReference>
<keyword evidence="3" id="KW-1185">Reference proteome</keyword>